<accession>A0ABS3J0E8</accession>
<keyword evidence="6 7" id="KW-0472">Membrane</keyword>
<evidence type="ECO:0000313" key="9">
    <source>
        <dbReference type="EMBL" id="MBO0902438.1"/>
    </source>
</evidence>
<dbReference type="PANTHER" id="PTHR32243:SF18">
    <property type="entry name" value="INNER MEMBRANE ABC TRANSPORTER PERMEASE PROTEIN YCJP"/>
    <property type="match status" value="1"/>
</dbReference>
<dbReference type="PROSITE" id="PS50928">
    <property type="entry name" value="ABC_TM1"/>
    <property type="match status" value="1"/>
</dbReference>
<dbReference type="PANTHER" id="PTHR32243">
    <property type="entry name" value="MALTOSE TRANSPORT SYSTEM PERMEASE-RELATED"/>
    <property type="match status" value="1"/>
</dbReference>
<keyword evidence="5 7" id="KW-1133">Transmembrane helix</keyword>
<feature type="domain" description="ABC transmembrane type-1" evidence="8">
    <location>
        <begin position="80"/>
        <end position="270"/>
    </location>
</feature>
<dbReference type="Gene3D" id="1.10.3720.10">
    <property type="entry name" value="MetI-like"/>
    <property type="match status" value="1"/>
</dbReference>
<feature type="transmembrane region" description="Helical" evidence="7">
    <location>
        <begin position="12"/>
        <end position="32"/>
    </location>
</feature>
<keyword evidence="3" id="KW-1003">Cell membrane</keyword>
<dbReference type="CDD" id="cd06261">
    <property type="entry name" value="TM_PBP2"/>
    <property type="match status" value="1"/>
</dbReference>
<keyword evidence="4 7" id="KW-0812">Transmembrane</keyword>
<reference evidence="9 10" key="1">
    <citation type="submission" date="2021-03" db="EMBL/GenBank/DDBJ databases">
        <title>Whole genome sequence of Jiella sp. MQZ13P-4.</title>
        <authorList>
            <person name="Tuo L."/>
        </authorList>
    </citation>
    <scope>NUCLEOTIDE SEQUENCE [LARGE SCALE GENOMIC DNA]</scope>
    <source>
        <strain evidence="9 10">MQZ13P-4</strain>
    </source>
</reference>
<dbReference type="EMBL" id="JAFMPY010000002">
    <property type="protein sequence ID" value="MBO0902438.1"/>
    <property type="molecule type" value="Genomic_DNA"/>
</dbReference>
<dbReference type="Proteomes" id="UP000664288">
    <property type="component" value="Unassembled WGS sequence"/>
</dbReference>
<comment type="similarity">
    <text evidence="7">Belongs to the binding-protein-dependent transport system permease family.</text>
</comment>
<dbReference type="Pfam" id="PF00528">
    <property type="entry name" value="BPD_transp_1"/>
    <property type="match status" value="1"/>
</dbReference>
<protein>
    <submittedName>
        <fullName evidence="9">Carbohydrate ABC transporter permease</fullName>
    </submittedName>
</protein>
<feature type="transmembrane region" description="Helical" evidence="7">
    <location>
        <begin position="118"/>
        <end position="139"/>
    </location>
</feature>
<feature type="transmembrane region" description="Helical" evidence="7">
    <location>
        <begin position="249"/>
        <end position="270"/>
    </location>
</feature>
<organism evidence="9 10">
    <name type="scientific">Jiella sonneratiae</name>
    <dbReference type="NCBI Taxonomy" id="2816856"/>
    <lineage>
        <taxon>Bacteria</taxon>
        <taxon>Pseudomonadati</taxon>
        <taxon>Pseudomonadota</taxon>
        <taxon>Alphaproteobacteria</taxon>
        <taxon>Hyphomicrobiales</taxon>
        <taxon>Aurantimonadaceae</taxon>
        <taxon>Jiella</taxon>
    </lineage>
</organism>
<proteinExistence type="inferred from homology"/>
<comment type="caution">
    <text evidence="9">The sequence shown here is derived from an EMBL/GenBank/DDBJ whole genome shotgun (WGS) entry which is preliminary data.</text>
</comment>
<dbReference type="SUPFAM" id="SSF161098">
    <property type="entry name" value="MetI-like"/>
    <property type="match status" value="1"/>
</dbReference>
<gene>
    <name evidence="9" type="ORF">J1C47_02185</name>
</gene>
<dbReference type="InterPro" id="IPR000515">
    <property type="entry name" value="MetI-like"/>
</dbReference>
<feature type="transmembrane region" description="Helical" evidence="7">
    <location>
        <begin position="151"/>
        <end position="171"/>
    </location>
</feature>
<evidence type="ECO:0000256" key="6">
    <source>
        <dbReference type="ARBA" id="ARBA00023136"/>
    </source>
</evidence>
<dbReference type="RefSeq" id="WP_207349090.1">
    <property type="nucleotide sequence ID" value="NZ_JAFMPY010000002.1"/>
</dbReference>
<comment type="subcellular location">
    <subcellularLocation>
        <location evidence="1 7">Cell membrane</location>
        <topology evidence="1 7">Multi-pass membrane protein</topology>
    </subcellularLocation>
</comment>
<evidence type="ECO:0000256" key="3">
    <source>
        <dbReference type="ARBA" id="ARBA00022475"/>
    </source>
</evidence>
<evidence type="ECO:0000259" key="8">
    <source>
        <dbReference type="PROSITE" id="PS50928"/>
    </source>
</evidence>
<keyword evidence="10" id="KW-1185">Reference proteome</keyword>
<dbReference type="InterPro" id="IPR035906">
    <property type="entry name" value="MetI-like_sf"/>
</dbReference>
<evidence type="ECO:0000256" key="4">
    <source>
        <dbReference type="ARBA" id="ARBA00022692"/>
    </source>
</evidence>
<evidence type="ECO:0000256" key="2">
    <source>
        <dbReference type="ARBA" id="ARBA00022448"/>
    </source>
</evidence>
<keyword evidence="2 7" id="KW-0813">Transport</keyword>
<feature type="transmembrane region" description="Helical" evidence="7">
    <location>
        <begin position="192"/>
        <end position="217"/>
    </location>
</feature>
<evidence type="ECO:0000256" key="5">
    <source>
        <dbReference type="ARBA" id="ARBA00022989"/>
    </source>
</evidence>
<evidence type="ECO:0000256" key="1">
    <source>
        <dbReference type="ARBA" id="ARBA00004651"/>
    </source>
</evidence>
<evidence type="ECO:0000256" key="7">
    <source>
        <dbReference type="RuleBase" id="RU363032"/>
    </source>
</evidence>
<feature type="transmembrane region" description="Helical" evidence="7">
    <location>
        <begin position="84"/>
        <end position="106"/>
    </location>
</feature>
<name>A0ABS3J0E8_9HYPH</name>
<evidence type="ECO:0000313" key="10">
    <source>
        <dbReference type="Proteomes" id="UP000664288"/>
    </source>
</evidence>
<dbReference type="InterPro" id="IPR050901">
    <property type="entry name" value="BP-dep_ABC_trans_perm"/>
</dbReference>
<sequence>MHHTSTGERILRGVLISLALIFFLFPIFWILLMSFQTNAQILRIPPSIVFTPTLDNYVSLITGELKTASGVLKLAFMQNLLNSLILSVASVALSLVLAVPAAYAFARYKFRFSEDIAFTLLSFKFAPPLLVLLPLTIYFQQIGLANTYVGLIWVYQLITLPLILWIVRGYFEDISPDIEHAYRIAGHSWLRSFLKISVPLAMPGIAAAALLSFIFAWNNFVFALVLASADKQPVTVGALAFVTASGIQYGQIAAAVVISIAPTLALALFAQRYLVEGLSLGAVKG</sequence>